<dbReference type="PANTHER" id="PTHR34448">
    <property type="entry name" value="AMINOPEPTIDASE"/>
    <property type="match status" value="1"/>
</dbReference>
<keyword evidence="5 10" id="KW-0031">Aminopeptidase</keyword>
<proteinExistence type="inferred from homology"/>
<keyword evidence="11" id="KW-1185">Reference proteome</keyword>
<evidence type="ECO:0000256" key="5">
    <source>
        <dbReference type="ARBA" id="ARBA00022438"/>
    </source>
</evidence>
<comment type="cofactor">
    <cofactor evidence="3">
        <name>Zn(2+)</name>
        <dbReference type="ChEBI" id="CHEBI:29105"/>
    </cofactor>
</comment>
<dbReference type="PRINTS" id="PR00919">
    <property type="entry name" value="THERMOPTASE"/>
</dbReference>
<reference evidence="10 11" key="1">
    <citation type="submission" date="2022-10" db="EMBL/GenBank/DDBJ databases">
        <title>Description of Fervidibacillus gen. nov. in the family Fervidibacillaceae fam. nov. with two species, Fervidibacillus albus sp. nov., and Fervidibacillus halotolerans sp. nov., isolated from tidal flat sediments.</title>
        <authorList>
            <person name="Kwon K.K."/>
            <person name="Yang S.-H."/>
        </authorList>
    </citation>
    <scope>NUCLEOTIDE SEQUENCE [LARGE SCALE GENOMIC DNA]</scope>
    <source>
        <strain evidence="10 11">DSM 23332</strain>
    </source>
</reference>
<evidence type="ECO:0000256" key="7">
    <source>
        <dbReference type="ARBA" id="ARBA00022723"/>
    </source>
</evidence>
<comment type="cofactor">
    <cofactor evidence="2">
        <name>Mg(2+)</name>
        <dbReference type="ChEBI" id="CHEBI:18420"/>
    </cofactor>
</comment>
<evidence type="ECO:0000313" key="10">
    <source>
        <dbReference type="EMBL" id="MCU9594523.1"/>
    </source>
</evidence>
<sequence>MGEFQNNLEKYAELAVKVGVNIQKGQVLVVNGSIENAEFIRLIVKKAYEAGAKEVRVNWKDDIVTKLKYIYAADEVFDNYPHYQAMERNELAEQGAAFLSIDSPNPDLLCEVDPKRISKSKKAAATALKRFQQLVQSDYMSWSIVGAATQAWADKVFPEVPPKDRVLKLWDVIFKTCRIDQEDPMQAWKIHNEQLHKAVHYLNKKKYQKLHFTAPGTDLMIGLPKRHVWCGAGSINSEGIEFMANLPTEEVFTVPQRDDVNGYVTSTKPLIYGGNVIEKFTLKFENGCIVDVTAEKGEALLKELINTDDGSQYLGEVALVPNDSPISHSNLLFYSTLFDENASNHLAIGSGYAFCVEGGKQMSQVELLRNGVNHSIVHVDFMIGSSEMNIDGITKDGQAEPIFRNGNWAIVF</sequence>
<dbReference type="Pfam" id="PF02073">
    <property type="entry name" value="Peptidase_M29"/>
    <property type="match status" value="1"/>
</dbReference>
<dbReference type="SUPFAM" id="SSF144052">
    <property type="entry name" value="Thermophilic metalloprotease-like"/>
    <property type="match status" value="1"/>
</dbReference>
<keyword evidence="7" id="KW-0479">Metal-binding</keyword>
<keyword evidence="9" id="KW-0482">Metalloprotease</keyword>
<dbReference type="Proteomes" id="UP001208656">
    <property type="component" value="Unassembled WGS sequence"/>
</dbReference>
<accession>A0ABT2WFT4</accession>
<dbReference type="EMBL" id="JAOUSE010000023">
    <property type="protein sequence ID" value="MCU9594523.1"/>
    <property type="molecule type" value="Genomic_DNA"/>
</dbReference>
<organism evidence="10 11">
    <name type="scientific">Pallidibacillus thermolactis</name>
    <dbReference type="NCBI Taxonomy" id="251051"/>
    <lineage>
        <taxon>Bacteria</taxon>
        <taxon>Bacillati</taxon>
        <taxon>Bacillota</taxon>
        <taxon>Bacilli</taxon>
        <taxon>Bacillales</taxon>
        <taxon>Bacillaceae</taxon>
        <taxon>Pallidibacillus</taxon>
    </lineage>
</organism>
<evidence type="ECO:0000256" key="2">
    <source>
        <dbReference type="ARBA" id="ARBA00001946"/>
    </source>
</evidence>
<dbReference type="RefSeq" id="WP_173659934.1">
    <property type="nucleotide sequence ID" value="NZ_JAOUSE010000023.1"/>
</dbReference>
<dbReference type="Gene3D" id="3.40.1830.10">
    <property type="entry name" value="Thermophilic metalloprotease (M29)"/>
    <property type="match status" value="1"/>
</dbReference>
<evidence type="ECO:0000256" key="9">
    <source>
        <dbReference type="ARBA" id="ARBA00023049"/>
    </source>
</evidence>
<keyword evidence="6" id="KW-0645">Protease</keyword>
<comment type="caution">
    <text evidence="10">The sequence shown here is derived from an EMBL/GenBank/DDBJ whole genome shotgun (WGS) entry which is preliminary data.</text>
</comment>
<evidence type="ECO:0000256" key="1">
    <source>
        <dbReference type="ARBA" id="ARBA00001941"/>
    </source>
</evidence>
<dbReference type="GO" id="GO:0004177">
    <property type="term" value="F:aminopeptidase activity"/>
    <property type="evidence" value="ECO:0007669"/>
    <property type="project" value="UniProtKB-KW"/>
</dbReference>
<evidence type="ECO:0000256" key="6">
    <source>
        <dbReference type="ARBA" id="ARBA00022670"/>
    </source>
</evidence>
<name>A0ABT2WFT4_9BACI</name>
<comment type="similarity">
    <text evidence="4">Belongs to the peptidase M29 family.</text>
</comment>
<evidence type="ECO:0000256" key="4">
    <source>
        <dbReference type="ARBA" id="ARBA00008236"/>
    </source>
</evidence>
<dbReference type="PANTHER" id="PTHR34448:SF3">
    <property type="entry name" value="AMINOPEPTIDASE AMPS"/>
    <property type="match status" value="1"/>
</dbReference>
<evidence type="ECO:0000313" key="11">
    <source>
        <dbReference type="Proteomes" id="UP001208656"/>
    </source>
</evidence>
<dbReference type="InterPro" id="IPR000787">
    <property type="entry name" value="Peptidase_M29"/>
</dbReference>
<protein>
    <submittedName>
        <fullName evidence="10">Aminopeptidase</fullName>
    </submittedName>
</protein>
<dbReference type="InterPro" id="IPR035097">
    <property type="entry name" value="M29_N-terminal"/>
</dbReference>
<gene>
    <name evidence="10" type="ORF">OEV82_08645</name>
</gene>
<evidence type="ECO:0000256" key="3">
    <source>
        <dbReference type="ARBA" id="ARBA00001947"/>
    </source>
</evidence>
<comment type="cofactor">
    <cofactor evidence="1">
        <name>Co(2+)</name>
        <dbReference type="ChEBI" id="CHEBI:48828"/>
    </cofactor>
</comment>
<evidence type="ECO:0000256" key="8">
    <source>
        <dbReference type="ARBA" id="ARBA00022801"/>
    </source>
</evidence>
<keyword evidence="8" id="KW-0378">Hydrolase</keyword>
<dbReference type="InterPro" id="IPR052170">
    <property type="entry name" value="M29_Exopeptidase"/>
</dbReference>